<comment type="caution">
    <text evidence="2">The sequence shown here is derived from an EMBL/GenBank/DDBJ whole genome shotgun (WGS) entry which is preliminary data.</text>
</comment>
<feature type="region of interest" description="Disordered" evidence="1">
    <location>
        <begin position="1"/>
        <end position="43"/>
    </location>
</feature>
<dbReference type="Proteomes" id="UP001066276">
    <property type="component" value="Chromosome 4_1"/>
</dbReference>
<proteinExistence type="predicted"/>
<evidence type="ECO:0000313" key="2">
    <source>
        <dbReference type="EMBL" id="KAJ1173212.1"/>
    </source>
</evidence>
<dbReference type="EMBL" id="JANPWB010000007">
    <property type="protein sequence ID" value="KAJ1173212.1"/>
    <property type="molecule type" value="Genomic_DNA"/>
</dbReference>
<sequence length="195" mass="22127">MLASDWQCPRRERRPEAKPRALRELASVVEPENSTSDANPPRVIGSCRQDHEGWVRQLNVRYRQLQHLGPNISLPEVGGPGWGSPREGLQGVQRLSLPLQVGSVSPARIQNRGSEQCWNYVHAAGCLGAPRRRERQWRTVVCSLMQSSELEELHVEGSPCDIYHTRGARPLSQWRGHRQQWRLGTLLHPLSGEEQ</sequence>
<accession>A0AAV7T9D1</accession>
<dbReference type="AlphaFoldDB" id="A0AAV7T9D1"/>
<name>A0AAV7T9D1_PLEWA</name>
<feature type="compositionally biased region" description="Basic and acidic residues" evidence="1">
    <location>
        <begin position="8"/>
        <end position="23"/>
    </location>
</feature>
<reference evidence="2" key="1">
    <citation type="journal article" date="2022" name="bioRxiv">
        <title>Sequencing and chromosome-scale assembly of the giantPleurodeles waltlgenome.</title>
        <authorList>
            <person name="Brown T."/>
            <person name="Elewa A."/>
            <person name="Iarovenko S."/>
            <person name="Subramanian E."/>
            <person name="Araus A.J."/>
            <person name="Petzold A."/>
            <person name="Susuki M."/>
            <person name="Suzuki K.-i.T."/>
            <person name="Hayashi T."/>
            <person name="Toyoda A."/>
            <person name="Oliveira C."/>
            <person name="Osipova E."/>
            <person name="Leigh N.D."/>
            <person name="Simon A."/>
            <person name="Yun M.H."/>
        </authorList>
    </citation>
    <scope>NUCLEOTIDE SEQUENCE</scope>
    <source>
        <strain evidence="2">20211129_DDA</strain>
        <tissue evidence="2">Liver</tissue>
    </source>
</reference>
<evidence type="ECO:0000256" key="1">
    <source>
        <dbReference type="SAM" id="MobiDB-lite"/>
    </source>
</evidence>
<gene>
    <name evidence="2" type="ORF">NDU88_005052</name>
</gene>
<organism evidence="2 3">
    <name type="scientific">Pleurodeles waltl</name>
    <name type="common">Iberian ribbed newt</name>
    <dbReference type="NCBI Taxonomy" id="8319"/>
    <lineage>
        <taxon>Eukaryota</taxon>
        <taxon>Metazoa</taxon>
        <taxon>Chordata</taxon>
        <taxon>Craniata</taxon>
        <taxon>Vertebrata</taxon>
        <taxon>Euteleostomi</taxon>
        <taxon>Amphibia</taxon>
        <taxon>Batrachia</taxon>
        <taxon>Caudata</taxon>
        <taxon>Salamandroidea</taxon>
        <taxon>Salamandridae</taxon>
        <taxon>Pleurodelinae</taxon>
        <taxon>Pleurodeles</taxon>
    </lineage>
</organism>
<evidence type="ECO:0000313" key="3">
    <source>
        <dbReference type="Proteomes" id="UP001066276"/>
    </source>
</evidence>
<keyword evidence="3" id="KW-1185">Reference proteome</keyword>
<protein>
    <submittedName>
        <fullName evidence="2">Uncharacterized protein</fullName>
    </submittedName>
</protein>